<reference evidence="8 9" key="1">
    <citation type="submission" date="2020-05" db="EMBL/GenBank/DDBJ databases">
        <authorList>
            <person name="Niu N."/>
        </authorList>
    </citation>
    <scope>NUCLEOTIDE SEQUENCE [LARGE SCALE GENOMIC DNA]</scope>
    <source>
        <strain evidence="8 9">3340-03</strain>
    </source>
</reference>
<evidence type="ECO:0000259" key="7">
    <source>
        <dbReference type="SMART" id="SM00363"/>
    </source>
</evidence>
<keyword evidence="2 6" id="KW-0413">Isomerase</keyword>
<comment type="catalytic activity">
    <reaction evidence="6">
        <text>a uridine in RNA = a pseudouridine in RNA</text>
        <dbReference type="Rhea" id="RHEA:48348"/>
        <dbReference type="Rhea" id="RHEA-COMP:12068"/>
        <dbReference type="Rhea" id="RHEA-COMP:12069"/>
        <dbReference type="ChEBI" id="CHEBI:65314"/>
        <dbReference type="ChEBI" id="CHEBI:65315"/>
    </reaction>
</comment>
<dbReference type="PROSITE" id="PS50889">
    <property type="entry name" value="S4"/>
    <property type="match status" value="1"/>
</dbReference>
<evidence type="ECO:0000256" key="5">
    <source>
        <dbReference type="PROSITE-ProRule" id="PRU00182"/>
    </source>
</evidence>
<dbReference type="InterPro" id="IPR036986">
    <property type="entry name" value="S4_RNA-bd_sf"/>
</dbReference>
<evidence type="ECO:0000256" key="2">
    <source>
        <dbReference type="ARBA" id="ARBA00023235"/>
    </source>
</evidence>
<evidence type="ECO:0000256" key="4">
    <source>
        <dbReference type="PIRSR" id="PIRSR606225-1"/>
    </source>
</evidence>
<dbReference type="Pfam" id="PF00849">
    <property type="entry name" value="PseudoU_synth_2"/>
    <property type="match status" value="1"/>
</dbReference>
<comment type="function">
    <text evidence="6">Responsible for synthesis of pseudouridine from uracil.</text>
</comment>
<dbReference type="CDD" id="cd00165">
    <property type="entry name" value="S4"/>
    <property type="match status" value="1"/>
</dbReference>
<evidence type="ECO:0000313" key="8">
    <source>
        <dbReference type="EMBL" id="NOL51637.1"/>
    </source>
</evidence>
<feature type="active site" evidence="4">
    <location>
        <position position="152"/>
    </location>
</feature>
<dbReference type="SMART" id="SM00363">
    <property type="entry name" value="S4"/>
    <property type="match status" value="1"/>
</dbReference>
<evidence type="ECO:0000256" key="6">
    <source>
        <dbReference type="RuleBase" id="RU362028"/>
    </source>
</evidence>
<dbReference type="InterPro" id="IPR006145">
    <property type="entry name" value="PsdUridine_synth_RsuA/RluA"/>
</dbReference>
<evidence type="ECO:0000256" key="3">
    <source>
        <dbReference type="ARBA" id="ARBA00036882"/>
    </source>
</evidence>
<dbReference type="RefSeq" id="WP_171680337.1">
    <property type="nucleotide sequence ID" value="NZ_JABGBN010000003.1"/>
</dbReference>
<dbReference type="InterPro" id="IPR006224">
    <property type="entry name" value="PsdUridine_synth_RluA-like_CS"/>
</dbReference>
<dbReference type="InterPro" id="IPR020103">
    <property type="entry name" value="PsdUridine_synth_cat_dom_sf"/>
</dbReference>
<dbReference type="GO" id="GO:0160140">
    <property type="term" value="F:23S rRNA pseudouridine(1911/1915/1917) synthase activity"/>
    <property type="evidence" value="ECO:0007669"/>
    <property type="project" value="UniProtKB-EC"/>
</dbReference>
<dbReference type="AlphaFoldDB" id="A0A849P9N0"/>
<dbReference type="GO" id="GO:0003723">
    <property type="term" value="F:RNA binding"/>
    <property type="evidence" value="ECO:0007669"/>
    <property type="project" value="UniProtKB-KW"/>
</dbReference>
<dbReference type="SUPFAM" id="SSF55120">
    <property type="entry name" value="Pseudouridine synthase"/>
    <property type="match status" value="1"/>
</dbReference>
<dbReference type="SUPFAM" id="SSF55174">
    <property type="entry name" value="Alpha-L RNA-binding motif"/>
    <property type="match status" value="1"/>
</dbReference>
<dbReference type="Proteomes" id="UP000537862">
    <property type="component" value="Unassembled WGS sequence"/>
</dbReference>
<dbReference type="PROSITE" id="PS01129">
    <property type="entry name" value="PSI_RLU"/>
    <property type="match status" value="1"/>
</dbReference>
<dbReference type="GO" id="GO:0000455">
    <property type="term" value="P:enzyme-directed rRNA pseudouridine synthesis"/>
    <property type="evidence" value="ECO:0007669"/>
    <property type="project" value="UniProtKB-ARBA"/>
</dbReference>
<evidence type="ECO:0000256" key="1">
    <source>
        <dbReference type="ARBA" id="ARBA00010876"/>
    </source>
</evidence>
<feature type="domain" description="RNA-binding S4" evidence="7">
    <location>
        <begin position="31"/>
        <end position="96"/>
    </location>
</feature>
<protein>
    <recommendedName>
        <fullName evidence="6">Pseudouridine synthase</fullName>
        <ecNumber evidence="6">5.4.99.-</ecNumber>
    </recommendedName>
</protein>
<dbReference type="InterPro" id="IPR050188">
    <property type="entry name" value="RluA_PseudoU_synthase"/>
</dbReference>
<gene>
    <name evidence="8" type="ORF">HKX39_05540</name>
</gene>
<dbReference type="InterPro" id="IPR006225">
    <property type="entry name" value="PsdUridine_synth_RluC/D"/>
</dbReference>
<dbReference type="EMBL" id="JABGBN010000003">
    <property type="protein sequence ID" value="NOL51637.1"/>
    <property type="molecule type" value="Genomic_DNA"/>
</dbReference>
<name>A0A849P9N0_9BURK</name>
<comment type="caution">
    <text evidence="8">The sequence shown here is derived from an EMBL/GenBank/DDBJ whole genome shotgun (WGS) entry which is preliminary data.</text>
</comment>
<keyword evidence="5" id="KW-0694">RNA-binding</keyword>
<accession>A0A849P9N0</accession>
<dbReference type="Pfam" id="PF01479">
    <property type="entry name" value="S4"/>
    <property type="match status" value="1"/>
</dbReference>
<keyword evidence="9" id="KW-1185">Reference proteome</keyword>
<dbReference type="Gene3D" id="3.10.290.10">
    <property type="entry name" value="RNA-binding S4 domain"/>
    <property type="match status" value="1"/>
</dbReference>
<comment type="catalytic activity">
    <reaction evidence="3">
        <text>uridine(1911/1915/1917) in 23S rRNA = pseudouridine(1911/1915/1917) in 23S rRNA</text>
        <dbReference type="Rhea" id="RHEA:42524"/>
        <dbReference type="Rhea" id="RHEA-COMP:10097"/>
        <dbReference type="Rhea" id="RHEA-COMP:10098"/>
        <dbReference type="ChEBI" id="CHEBI:65314"/>
        <dbReference type="ChEBI" id="CHEBI:65315"/>
        <dbReference type="EC" id="5.4.99.23"/>
    </reaction>
</comment>
<dbReference type="Gene3D" id="3.30.2350.10">
    <property type="entry name" value="Pseudouridine synthase"/>
    <property type="match status" value="1"/>
</dbReference>
<dbReference type="InterPro" id="IPR002942">
    <property type="entry name" value="S4_RNA-bd"/>
</dbReference>
<sequence length="324" mass="36307">MSEQNLSLVSDNEFEQQEPIVFRLERDVKADRLDKILAQLLSEHSRARLQTWIEDGFVTVNDKPAKVKQIVGPGDVISVLEQESEQSKAFIPEPVEFAVVAESDAWIVVNKPAGLVTHPGAGNWHGTLLNGLLYRYPELATVPRAGIVHRLDKDTSGLLVVARTEIAQTHLVRQLQARTMGRRYMALAQGAMLAEGSVDLPIGRDSKVPVRMSVEKPIAPKPALTHYTSLKLGVYKDKKAEKGVCLIECRLETGRTHQIRVHMSALGHPLLGDSLYGSHIDVARQMLHAYRLRFVDPMSEEEVEFEAPIPEDMQSLIDMIRWEE</sequence>
<comment type="similarity">
    <text evidence="1 6">Belongs to the pseudouridine synthase RluA family.</text>
</comment>
<dbReference type="CDD" id="cd02869">
    <property type="entry name" value="PseudoU_synth_RluA_like"/>
    <property type="match status" value="1"/>
</dbReference>
<dbReference type="EC" id="5.4.99.-" evidence="6"/>
<organism evidence="8 9">
    <name type="scientific">Pelistega suis</name>
    <dbReference type="NCBI Taxonomy" id="1631957"/>
    <lineage>
        <taxon>Bacteria</taxon>
        <taxon>Pseudomonadati</taxon>
        <taxon>Pseudomonadota</taxon>
        <taxon>Betaproteobacteria</taxon>
        <taxon>Burkholderiales</taxon>
        <taxon>Alcaligenaceae</taxon>
        <taxon>Pelistega</taxon>
    </lineage>
</organism>
<dbReference type="PANTHER" id="PTHR21600">
    <property type="entry name" value="MITOCHONDRIAL RNA PSEUDOURIDINE SYNTHASE"/>
    <property type="match status" value="1"/>
</dbReference>
<proteinExistence type="inferred from homology"/>
<evidence type="ECO:0000313" key="9">
    <source>
        <dbReference type="Proteomes" id="UP000537862"/>
    </source>
</evidence>
<dbReference type="NCBIfam" id="TIGR00005">
    <property type="entry name" value="rluA_subfam"/>
    <property type="match status" value="1"/>
</dbReference>
<dbReference type="PANTHER" id="PTHR21600:SF44">
    <property type="entry name" value="RIBOSOMAL LARGE SUBUNIT PSEUDOURIDINE SYNTHASE D"/>
    <property type="match status" value="1"/>
</dbReference>